<dbReference type="RefSeq" id="WP_163067612.1">
    <property type="nucleotide sequence ID" value="NZ_CP048649.1"/>
</dbReference>
<dbReference type="PANTHER" id="PTHR11358">
    <property type="entry name" value="ARGINASE/AGMATINASE"/>
    <property type="match status" value="1"/>
</dbReference>
<evidence type="ECO:0000256" key="4">
    <source>
        <dbReference type="PROSITE-ProRule" id="PRU00742"/>
    </source>
</evidence>
<reference evidence="5 6" key="1">
    <citation type="submission" date="2020-02" db="EMBL/GenBank/DDBJ databases">
        <authorList>
            <person name="Kim Y.B."/>
            <person name="Roh S.W."/>
        </authorList>
    </citation>
    <scope>NUCLEOTIDE SEQUENCE [LARGE SCALE GENOMIC DNA]</scope>
    <source>
        <strain evidence="5 6">DSM 103574</strain>
    </source>
</reference>
<evidence type="ECO:0000313" key="5">
    <source>
        <dbReference type="EMBL" id="QIB70374.1"/>
    </source>
</evidence>
<dbReference type="InterPro" id="IPR023696">
    <property type="entry name" value="Ureohydrolase_dom_sf"/>
</dbReference>
<dbReference type="Gene3D" id="3.40.800.10">
    <property type="entry name" value="Ureohydrolase domain"/>
    <property type="match status" value="1"/>
</dbReference>
<evidence type="ECO:0000256" key="3">
    <source>
        <dbReference type="PIRSR" id="PIRSR036979-1"/>
    </source>
</evidence>
<dbReference type="Pfam" id="PF00491">
    <property type="entry name" value="Arginase"/>
    <property type="match status" value="1"/>
</dbReference>
<comment type="similarity">
    <text evidence="4">Belongs to the arginase family.</text>
</comment>
<keyword evidence="3" id="KW-0464">Manganese</keyword>
<feature type="binding site" evidence="3">
    <location>
        <position position="132"/>
    </location>
    <ligand>
        <name>Mn(2+)</name>
        <dbReference type="ChEBI" id="CHEBI:29035"/>
        <label>1</label>
    </ligand>
</feature>
<feature type="binding site" evidence="3">
    <location>
        <position position="134"/>
    </location>
    <ligand>
        <name>Mn(2+)</name>
        <dbReference type="ChEBI" id="CHEBI:29035"/>
        <label>1</label>
    </ligand>
</feature>
<evidence type="ECO:0000313" key="6">
    <source>
        <dbReference type="Proteomes" id="UP000466848"/>
    </source>
</evidence>
<sequence>MLKESKKNKFGILGLDYDTSAGLGWPGARYAPDQIRQSLKWILNRIRDNEIFDTEKNRLVDMSKVEIRDFGNLSISRYDHEKSGEEMKQQIDQVIDAGFSPILLGGDHSVTWPGIRSLYEHTEGKMGIIHLDTHLDLVEDSAVQGKFSGSSEIRRAAELERVDGNNIVQIGIRGYNYAEHYHFIKENNLHVITPDAFFEEGAAQVAKKAVEWASEGVDKIYFTLDIDVLDSAFAPGSGANEPGGISTWQLFKFVKEVAPYVDVFDIVEVNPMTDYRNMTSTVAAKLIFDYIVTNYYTCC</sequence>
<evidence type="ECO:0000256" key="2">
    <source>
        <dbReference type="ARBA" id="ARBA00022801"/>
    </source>
</evidence>
<keyword evidence="1 3" id="KW-0479">Metal-binding</keyword>
<dbReference type="CDD" id="cd09990">
    <property type="entry name" value="Agmatinase-like"/>
    <property type="match status" value="1"/>
</dbReference>
<dbReference type="GO" id="GO:0008783">
    <property type="term" value="F:agmatinase activity"/>
    <property type="evidence" value="ECO:0007669"/>
    <property type="project" value="TreeGrafter"/>
</dbReference>
<accession>A0A858C006</accession>
<dbReference type="InterPro" id="IPR006035">
    <property type="entry name" value="Ureohydrolase"/>
</dbReference>
<evidence type="ECO:0000256" key="1">
    <source>
        <dbReference type="ARBA" id="ARBA00022723"/>
    </source>
</evidence>
<feature type="binding site" evidence="3">
    <location>
        <position position="227"/>
    </location>
    <ligand>
        <name>Mn(2+)</name>
        <dbReference type="ChEBI" id="CHEBI:29035"/>
        <label>1</label>
    </ligand>
</feature>
<dbReference type="PRINTS" id="PR00116">
    <property type="entry name" value="ARGINASE"/>
</dbReference>
<dbReference type="GO" id="GO:0033389">
    <property type="term" value="P:putrescine biosynthetic process from arginine, via agmatine"/>
    <property type="evidence" value="ECO:0007669"/>
    <property type="project" value="TreeGrafter"/>
</dbReference>
<dbReference type="PROSITE" id="PS51409">
    <property type="entry name" value="ARGINASE_2"/>
    <property type="match status" value="1"/>
</dbReference>
<dbReference type="PANTHER" id="PTHR11358:SF26">
    <property type="entry name" value="GUANIDINO ACID HYDROLASE, MITOCHONDRIAL"/>
    <property type="match status" value="1"/>
</dbReference>
<name>A0A858C006_9FIRM</name>
<feature type="binding site" evidence="3">
    <location>
        <position position="225"/>
    </location>
    <ligand>
        <name>Mn(2+)</name>
        <dbReference type="ChEBI" id="CHEBI:29035"/>
        <label>1</label>
    </ligand>
</feature>
<feature type="binding site" evidence="3">
    <location>
        <position position="108"/>
    </location>
    <ligand>
        <name>Mn(2+)</name>
        <dbReference type="ChEBI" id="CHEBI:29035"/>
        <label>1</label>
    </ligand>
</feature>
<gene>
    <name evidence="5" type="ORF">Ami103574_14220</name>
</gene>
<protein>
    <submittedName>
        <fullName evidence="5">Agmatinase family protein</fullName>
    </submittedName>
</protein>
<comment type="cofactor">
    <cofactor evidence="3">
        <name>Mn(2+)</name>
        <dbReference type="ChEBI" id="CHEBI:29035"/>
    </cofactor>
    <text evidence="3">Binds 2 manganese ions per subunit.</text>
</comment>
<dbReference type="AlphaFoldDB" id="A0A858C006"/>
<keyword evidence="2" id="KW-0378">Hydrolase</keyword>
<dbReference type="KEGG" id="abut:Ami103574_14220"/>
<dbReference type="Proteomes" id="UP000466848">
    <property type="component" value="Chromosome"/>
</dbReference>
<feature type="binding site" evidence="3">
    <location>
        <position position="136"/>
    </location>
    <ligand>
        <name>Mn(2+)</name>
        <dbReference type="ChEBI" id="CHEBI:29035"/>
        <label>1</label>
    </ligand>
</feature>
<organism evidence="5 6">
    <name type="scientific">Aminipila butyrica</name>
    <dbReference type="NCBI Taxonomy" id="433296"/>
    <lineage>
        <taxon>Bacteria</taxon>
        <taxon>Bacillati</taxon>
        <taxon>Bacillota</taxon>
        <taxon>Clostridia</taxon>
        <taxon>Peptostreptococcales</taxon>
        <taxon>Anaerovoracaceae</taxon>
        <taxon>Aminipila</taxon>
    </lineage>
</organism>
<dbReference type="PIRSF" id="PIRSF036979">
    <property type="entry name" value="Arginase"/>
    <property type="match status" value="1"/>
</dbReference>
<dbReference type="EMBL" id="CP048649">
    <property type="protein sequence ID" value="QIB70374.1"/>
    <property type="molecule type" value="Genomic_DNA"/>
</dbReference>
<dbReference type="SUPFAM" id="SSF52768">
    <property type="entry name" value="Arginase/deacetylase"/>
    <property type="match status" value="1"/>
</dbReference>
<keyword evidence="6" id="KW-1185">Reference proteome</keyword>
<proteinExistence type="inferred from homology"/>
<dbReference type="GO" id="GO:0046872">
    <property type="term" value="F:metal ion binding"/>
    <property type="evidence" value="ECO:0007669"/>
    <property type="project" value="UniProtKB-KW"/>
</dbReference>